<organism evidence="2 3">
    <name type="scientific">Plectus sambesii</name>
    <dbReference type="NCBI Taxonomy" id="2011161"/>
    <lineage>
        <taxon>Eukaryota</taxon>
        <taxon>Metazoa</taxon>
        <taxon>Ecdysozoa</taxon>
        <taxon>Nematoda</taxon>
        <taxon>Chromadorea</taxon>
        <taxon>Plectida</taxon>
        <taxon>Plectina</taxon>
        <taxon>Plectoidea</taxon>
        <taxon>Plectidae</taxon>
        <taxon>Plectus</taxon>
    </lineage>
</organism>
<accession>A0A914XS06</accession>
<dbReference type="AlphaFoldDB" id="A0A914XS06"/>
<proteinExistence type="predicted"/>
<dbReference type="Proteomes" id="UP000887566">
    <property type="component" value="Unplaced"/>
</dbReference>
<dbReference type="WBParaSite" id="PSAMB.scaffold986size37625.g10397.t1">
    <property type="protein sequence ID" value="PSAMB.scaffold986size37625.g10397.t1"/>
    <property type="gene ID" value="PSAMB.scaffold986size37625.g10397"/>
</dbReference>
<evidence type="ECO:0000313" key="2">
    <source>
        <dbReference type="Proteomes" id="UP000887566"/>
    </source>
</evidence>
<evidence type="ECO:0000256" key="1">
    <source>
        <dbReference type="SAM" id="MobiDB-lite"/>
    </source>
</evidence>
<name>A0A914XS06_9BILA</name>
<reference evidence="3" key="1">
    <citation type="submission" date="2022-11" db="UniProtKB">
        <authorList>
            <consortium name="WormBaseParasite"/>
        </authorList>
    </citation>
    <scope>IDENTIFICATION</scope>
</reference>
<protein>
    <submittedName>
        <fullName evidence="3">Uncharacterized protein</fullName>
    </submittedName>
</protein>
<evidence type="ECO:0000313" key="3">
    <source>
        <dbReference type="WBParaSite" id="PSAMB.scaffold986size37625.g10397.t1"/>
    </source>
</evidence>
<feature type="region of interest" description="Disordered" evidence="1">
    <location>
        <begin position="60"/>
        <end position="90"/>
    </location>
</feature>
<keyword evidence="2" id="KW-1185">Reference proteome</keyword>
<sequence length="111" mass="12187">MRDAFLMMPAGRRPAVYRYEEVAEAGAAHVVFIRRRFPADQANKIGSPQLGVHLSHLARRASNAERRNRTKTRSKGGIVGGGGHDANGSCERRAIVGESYEGRWGEEGAHM</sequence>